<dbReference type="GO" id="GO:0016705">
    <property type="term" value="F:oxidoreductase activity, acting on paired donors, with incorporation or reduction of molecular oxygen"/>
    <property type="evidence" value="ECO:0007669"/>
    <property type="project" value="InterPro"/>
</dbReference>
<dbReference type="PROSITE" id="PS00086">
    <property type="entry name" value="CYTOCHROME_P450"/>
    <property type="match status" value="1"/>
</dbReference>
<dbReference type="PANTHER" id="PTHR24305:SF157">
    <property type="entry name" value="N-ACETYLTRYPTOPHAN 6-HYDROXYLASE IVOC-RELATED"/>
    <property type="match status" value="1"/>
</dbReference>
<dbReference type="AlphaFoldDB" id="A0A8K0L2K5"/>
<dbReference type="InterPro" id="IPR036396">
    <property type="entry name" value="Cyt_P450_sf"/>
</dbReference>
<evidence type="ECO:0000256" key="7">
    <source>
        <dbReference type="PIRSR" id="PIRSR602401-1"/>
    </source>
</evidence>
<dbReference type="EMBL" id="JAESVG020000005">
    <property type="protein sequence ID" value="KAG8627033.1"/>
    <property type="molecule type" value="Genomic_DNA"/>
</dbReference>
<keyword evidence="11" id="KW-1185">Reference proteome</keyword>
<gene>
    <name evidence="10" type="ORF">KVT40_004516</name>
</gene>
<dbReference type="PRINTS" id="PR00385">
    <property type="entry name" value="P450"/>
</dbReference>
<dbReference type="GO" id="GO:0004497">
    <property type="term" value="F:monooxygenase activity"/>
    <property type="evidence" value="ECO:0007669"/>
    <property type="project" value="UniProtKB-KW"/>
</dbReference>
<name>A0A8K0L2K5_9PEZI</name>
<comment type="caution">
    <text evidence="10">The sequence shown here is derived from an EMBL/GenBank/DDBJ whole genome shotgun (WGS) entry which is preliminary data.</text>
</comment>
<dbReference type="InterPro" id="IPR050121">
    <property type="entry name" value="Cytochrome_P450_monoxygenase"/>
</dbReference>
<evidence type="ECO:0000256" key="2">
    <source>
        <dbReference type="ARBA" id="ARBA00010617"/>
    </source>
</evidence>
<dbReference type="SUPFAM" id="SSF48264">
    <property type="entry name" value="Cytochrome P450"/>
    <property type="match status" value="1"/>
</dbReference>
<sequence length="526" mass="59506">MSLTTPVSLKMQNITMNITEFPFLATIPPLVLSYCICLAVYRLYLHPLARFPGPRLAAVTYWHDFYYDWFAAGGFGRSSFNIENLHAIYGPIVRITPDEIAFQDPEWYDTLFNSGRRDKSIRNYAAMGSPGSVAQTVDHELHRMRRAPLNPFFSKRSILNLESIVKSKVEQLSQGFDGYLKKRETLNIGNAFTALGVDVICDYAFGQSWGCLQGGDFGSQWKSTLNTLLRAVPILKHVPWLFKYLNVLAETRLTSVNPNMGSYSGFRKHIHAQIRRLISERDQGIYKPNNDSQPRTVFEAVLDSDLPAEEKTIARVADEALVLVIAGGETTAQSLTNLIFHLLANPVSLRLVRSELDVAMPDPNILADWSILERLPYLHASVKETLRISSLITNRPQMVVRDDDLTYGDWQLPAGTTVSMSIPAIHLDPNIFVDPRKFMPSRWLDETAKRLDEYFLPFSRGSRACVGRNLAYCEIYLAAAAILRRFDMELFDTVRERDVDVSRDCLVGMPGYASKGVRIRILGKRV</sequence>
<keyword evidence="6 8" id="KW-0503">Monooxygenase</keyword>
<dbReference type="Pfam" id="PF00067">
    <property type="entry name" value="p450"/>
    <property type="match status" value="1"/>
</dbReference>
<evidence type="ECO:0000256" key="4">
    <source>
        <dbReference type="ARBA" id="ARBA00023002"/>
    </source>
</evidence>
<evidence type="ECO:0000256" key="6">
    <source>
        <dbReference type="ARBA" id="ARBA00023033"/>
    </source>
</evidence>
<dbReference type="Proteomes" id="UP000809789">
    <property type="component" value="Unassembled WGS sequence"/>
</dbReference>
<evidence type="ECO:0000313" key="11">
    <source>
        <dbReference type="Proteomes" id="UP000809789"/>
    </source>
</evidence>
<keyword evidence="9" id="KW-0472">Membrane</keyword>
<keyword evidence="9" id="KW-1133">Transmembrane helix</keyword>
<keyword evidence="7 8" id="KW-0349">Heme</keyword>
<evidence type="ECO:0000313" key="10">
    <source>
        <dbReference type="EMBL" id="KAG8627033.1"/>
    </source>
</evidence>
<keyword evidence="4 8" id="KW-0560">Oxidoreductase</keyword>
<dbReference type="GO" id="GO:0005506">
    <property type="term" value="F:iron ion binding"/>
    <property type="evidence" value="ECO:0007669"/>
    <property type="project" value="InterPro"/>
</dbReference>
<dbReference type="CDD" id="cd11062">
    <property type="entry name" value="CYP58-like"/>
    <property type="match status" value="1"/>
</dbReference>
<dbReference type="PANTHER" id="PTHR24305">
    <property type="entry name" value="CYTOCHROME P450"/>
    <property type="match status" value="1"/>
</dbReference>
<feature type="binding site" description="axial binding residue" evidence="7">
    <location>
        <position position="465"/>
    </location>
    <ligand>
        <name>heme</name>
        <dbReference type="ChEBI" id="CHEBI:30413"/>
    </ligand>
    <ligandPart>
        <name>Fe</name>
        <dbReference type="ChEBI" id="CHEBI:18248"/>
    </ligandPart>
</feature>
<accession>A0A8K0L2K5</accession>
<reference evidence="10" key="1">
    <citation type="submission" date="2021-07" db="EMBL/GenBank/DDBJ databases">
        <title>Elsinoe batatas strain:CRI-CJ2 Genome sequencing and assembly.</title>
        <authorList>
            <person name="Huang L."/>
        </authorList>
    </citation>
    <scope>NUCLEOTIDE SEQUENCE</scope>
    <source>
        <strain evidence="10">CRI-CJ2</strain>
    </source>
</reference>
<comment type="cofactor">
    <cofactor evidence="1 7">
        <name>heme</name>
        <dbReference type="ChEBI" id="CHEBI:30413"/>
    </cofactor>
</comment>
<dbReference type="GO" id="GO:0020037">
    <property type="term" value="F:heme binding"/>
    <property type="evidence" value="ECO:0007669"/>
    <property type="project" value="InterPro"/>
</dbReference>
<dbReference type="InterPro" id="IPR002401">
    <property type="entry name" value="Cyt_P450_E_grp-I"/>
</dbReference>
<dbReference type="InterPro" id="IPR001128">
    <property type="entry name" value="Cyt_P450"/>
</dbReference>
<evidence type="ECO:0000256" key="5">
    <source>
        <dbReference type="ARBA" id="ARBA00023004"/>
    </source>
</evidence>
<proteinExistence type="inferred from homology"/>
<comment type="similarity">
    <text evidence="2 8">Belongs to the cytochrome P450 family.</text>
</comment>
<evidence type="ECO:0000256" key="8">
    <source>
        <dbReference type="RuleBase" id="RU000461"/>
    </source>
</evidence>
<evidence type="ECO:0000256" key="9">
    <source>
        <dbReference type="SAM" id="Phobius"/>
    </source>
</evidence>
<organism evidence="10 11">
    <name type="scientific">Elsinoe batatas</name>
    <dbReference type="NCBI Taxonomy" id="2601811"/>
    <lineage>
        <taxon>Eukaryota</taxon>
        <taxon>Fungi</taxon>
        <taxon>Dikarya</taxon>
        <taxon>Ascomycota</taxon>
        <taxon>Pezizomycotina</taxon>
        <taxon>Dothideomycetes</taxon>
        <taxon>Dothideomycetidae</taxon>
        <taxon>Myriangiales</taxon>
        <taxon>Elsinoaceae</taxon>
        <taxon>Elsinoe</taxon>
    </lineage>
</organism>
<feature type="transmembrane region" description="Helical" evidence="9">
    <location>
        <begin position="21"/>
        <end position="44"/>
    </location>
</feature>
<protein>
    <submittedName>
        <fullName evidence="10">Uncharacterized protein</fullName>
    </submittedName>
</protein>
<evidence type="ECO:0000256" key="3">
    <source>
        <dbReference type="ARBA" id="ARBA00022723"/>
    </source>
</evidence>
<keyword evidence="5 7" id="KW-0408">Iron</keyword>
<dbReference type="Gene3D" id="1.10.630.10">
    <property type="entry name" value="Cytochrome P450"/>
    <property type="match status" value="1"/>
</dbReference>
<dbReference type="PRINTS" id="PR00463">
    <property type="entry name" value="EP450I"/>
</dbReference>
<keyword evidence="3 7" id="KW-0479">Metal-binding</keyword>
<dbReference type="InterPro" id="IPR017972">
    <property type="entry name" value="Cyt_P450_CS"/>
</dbReference>
<evidence type="ECO:0000256" key="1">
    <source>
        <dbReference type="ARBA" id="ARBA00001971"/>
    </source>
</evidence>
<dbReference type="OrthoDB" id="3945418at2759"/>
<keyword evidence="9" id="KW-0812">Transmembrane</keyword>